<evidence type="ECO:0000313" key="2">
    <source>
        <dbReference type="EMBL" id="SMF38504.1"/>
    </source>
</evidence>
<feature type="signal peptide" evidence="1">
    <location>
        <begin position="1"/>
        <end position="25"/>
    </location>
</feature>
<gene>
    <name evidence="2" type="ORF">SAMN06296036_111167</name>
</gene>
<reference evidence="3" key="1">
    <citation type="submission" date="2017-04" db="EMBL/GenBank/DDBJ databases">
        <authorList>
            <person name="Varghese N."/>
            <person name="Submissions S."/>
        </authorList>
    </citation>
    <scope>NUCLEOTIDE SEQUENCE [LARGE SCALE GENOMIC DNA]</scope>
    <source>
        <strain evidence="3">RKEM611</strain>
    </source>
</reference>
<proteinExistence type="predicted"/>
<protein>
    <submittedName>
        <fullName evidence="2">Uncharacterized protein</fullName>
    </submittedName>
</protein>
<organism evidence="2 3">
    <name type="scientific">Pseudobacteriovorax antillogorgiicola</name>
    <dbReference type="NCBI Taxonomy" id="1513793"/>
    <lineage>
        <taxon>Bacteria</taxon>
        <taxon>Pseudomonadati</taxon>
        <taxon>Bdellovibrionota</taxon>
        <taxon>Oligoflexia</taxon>
        <taxon>Oligoflexales</taxon>
        <taxon>Pseudobacteriovoracaceae</taxon>
        <taxon>Pseudobacteriovorax</taxon>
    </lineage>
</organism>
<accession>A0A1Y6C7G4</accession>
<feature type="chain" id="PRO_5010985433" evidence="1">
    <location>
        <begin position="26"/>
        <end position="196"/>
    </location>
</feature>
<dbReference type="Proteomes" id="UP000192907">
    <property type="component" value="Unassembled WGS sequence"/>
</dbReference>
<dbReference type="EMBL" id="FWZT01000011">
    <property type="protein sequence ID" value="SMF38504.1"/>
    <property type="molecule type" value="Genomic_DNA"/>
</dbReference>
<evidence type="ECO:0000313" key="3">
    <source>
        <dbReference type="Proteomes" id="UP000192907"/>
    </source>
</evidence>
<keyword evidence="3" id="KW-1185">Reference proteome</keyword>
<sequence length="196" mass="21627">MTINQYTYKSLSFVCLLLGSGICLANPSNSLKEKVEKLEKMLLLHSAKIRQLTSTVEQLKSDQFSGNDKCPQFITIPNGADGNWHSLEFITGDNLSARLSGHRGYHIYADYQTPGKHSLGSWTVLNTYGAVPEILGGSAAYNSDSRKLELQWVGTTYDFQLQIRSAIAATNTNFPNIRVCIDPLPAKLSINDKVAN</sequence>
<evidence type="ECO:0000256" key="1">
    <source>
        <dbReference type="SAM" id="SignalP"/>
    </source>
</evidence>
<dbReference type="AlphaFoldDB" id="A0A1Y6C7G4"/>
<keyword evidence="1" id="KW-0732">Signal</keyword>
<name>A0A1Y6C7G4_9BACT</name>